<keyword evidence="6" id="KW-0479">Metal-binding</keyword>
<dbReference type="Proteomes" id="UP001515480">
    <property type="component" value="Unassembled WGS sequence"/>
</dbReference>
<keyword evidence="7 12" id="KW-0378">Hydrolase</keyword>
<keyword evidence="17" id="KW-1185">Reference proteome</keyword>
<keyword evidence="13" id="KW-0732">Signal</keyword>
<dbReference type="GO" id="GO:0006000">
    <property type="term" value="P:fructose metabolic process"/>
    <property type="evidence" value="ECO:0007669"/>
    <property type="project" value="TreeGrafter"/>
</dbReference>
<dbReference type="GO" id="GO:0030388">
    <property type="term" value="P:fructose 1,6-bisphosphate metabolic process"/>
    <property type="evidence" value="ECO:0007669"/>
    <property type="project" value="TreeGrafter"/>
</dbReference>
<comment type="pathway">
    <text evidence="10">Carbohydrate biosynthesis.</text>
</comment>
<evidence type="ECO:0000259" key="14">
    <source>
        <dbReference type="Pfam" id="PF00316"/>
    </source>
</evidence>
<dbReference type="GO" id="GO:0046872">
    <property type="term" value="F:metal ion binding"/>
    <property type="evidence" value="ECO:0007669"/>
    <property type="project" value="UniProtKB-KW"/>
</dbReference>
<dbReference type="PRINTS" id="PR00115">
    <property type="entry name" value="F16BPHPHTASE"/>
</dbReference>
<accession>A0AB34IX64</accession>
<dbReference type="AlphaFoldDB" id="A0AB34IX64"/>
<feature type="chain" id="PRO_5044281665" description="fructose-bisphosphatase" evidence="13">
    <location>
        <begin position="23"/>
        <end position="482"/>
    </location>
</feature>
<organism evidence="16 17">
    <name type="scientific">Prymnesium parvum</name>
    <name type="common">Toxic golden alga</name>
    <dbReference type="NCBI Taxonomy" id="97485"/>
    <lineage>
        <taxon>Eukaryota</taxon>
        <taxon>Haptista</taxon>
        <taxon>Haptophyta</taxon>
        <taxon>Prymnesiophyceae</taxon>
        <taxon>Prymnesiales</taxon>
        <taxon>Prymnesiaceae</taxon>
        <taxon>Prymnesium</taxon>
    </lineage>
</organism>
<dbReference type="Gene3D" id="3.30.540.10">
    <property type="entry name" value="Fructose-1,6-Bisphosphatase, subunit A, domain 1"/>
    <property type="match status" value="1"/>
</dbReference>
<evidence type="ECO:0000256" key="5">
    <source>
        <dbReference type="ARBA" id="ARBA00013093"/>
    </source>
</evidence>
<proteinExistence type="inferred from homology"/>
<evidence type="ECO:0000256" key="7">
    <source>
        <dbReference type="ARBA" id="ARBA00022801"/>
    </source>
</evidence>
<dbReference type="SUPFAM" id="SSF56655">
    <property type="entry name" value="Carbohydrate phosphatase"/>
    <property type="match status" value="1"/>
</dbReference>
<evidence type="ECO:0000313" key="17">
    <source>
        <dbReference type="Proteomes" id="UP001515480"/>
    </source>
</evidence>
<evidence type="ECO:0000256" key="6">
    <source>
        <dbReference type="ARBA" id="ARBA00022723"/>
    </source>
</evidence>
<dbReference type="CDD" id="cd00354">
    <property type="entry name" value="FBPase"/>
    <property type="match status" value="1"/>
</dbReference>
<dbReference type="PIRSF" id="PIRSF000904">
    <property type="entry name" value="FBPtase_SBPase"/>
    <property type="match status" value="1"/>
</dbReference>
<evidence type="ECO:0000256" key="9">
    <source>
        <dbReference type="ARBA" id="ARBA00023277"/>
    </source>
</evidence>
<dbReference type="GO" id="GO:0006002">
    <property type="term" value="P:fructose 6-phosphate metabolic process"/>
    <property type="evidence" value="ECO:0007669"/>
    <property type="project" value="TreeGrafter"/>
</dbReference>
<dbReference type="PIRSF" id="PIRSF500210">
    <property type="entry name" value="FBPtase"/>
    <property type="match status" value="1"/>
</dbReference>
<feature type="domain" description="Fructose-1-6-bisphosphatase class 1 C-terminal" evidence="15">
    <location>
        <begin position="288"/>
        <end position="418"/>
    </location>
</feature>
<name>A0AB34IX64_PRYPA</name>
<dbReference type="InterPro" id="IPR020548">
    <property type="entry name" value="Fructose_bisphosphatase_AS"/>
</dbReference>
<comment type="catalytic activity">
    <reaction evidence="1">
        <text>beta-D-fructose 1,6-bisphosphate + H2O = beta-D-fructose 6-phosphate + phosphate</text>
        <dbReference type="Rhea" id="RHEA:11064"/>
        <dbReference type="ChEBI" id="CHEBI:15377"/>
        <dbReference type="ChEBI" id="CHEBI:32966"/>
        <dbReference type="ChEBI" id="CHEBI:43474"/>
        <dbReference type="ChEBI" id="CHEBI:57634"/>
        <dbReference type="EC" id="3.1.3.11"/>
    </reaction>
</comment>
<dbReference type="HAMAP" id="MF_01855">
    <property type="entry name" value="FBPase_class1"/>
    <property type="match status" value="1"/>
</dbReference>
<dbReference type="FunFam" id="3.40.190.80:FF:000001">
    <property type="entry name" value="Fructose-1,6-bisphosphatase class 1"/>
    <property type="match status" value="1"/>
</dbReference>
<dbReference type="GO" id="GO:0006094">
    <property type="term" value="P:gluconeogenesis"/>
    <property type="evidence" value="ECO:0007669"/>
    <property type="project" value="TreeGrafter"/>
</dbReference>
<evidence type="ECO:0000313" key="16">
    <source>
        <dbReference type="EMBL" id="KAL1508552.1"/>
    </source>
</evidence>
<keyword evidence="9 12" id="KW-0119">Carbohydrate metabolism</keyword>
<dbReference type="GO" id="GO:0005986">
    <property type="term" value="P:sucrose biosynthetic process"/>
    <property type="evidence" value="ECO:0007669"/>
    <property type="project" value="TreeGrafter"/>
</dbReference>
<evidence type="ECO:0000256" key="3">
    <source>
        <dbReference type="ARBA" id="ARBA00010941"/>
    </source>
</evidence>
<dbReference type="GO" id="GO:0042132">
    <property type="term" value="F:fructose 1,6-bisphosphate 1-phosphatase activity"/>
    <property type="evidence" value="ECO:0007669"/>
    <property type="project" value="UniProtKB-EC"/>
</dbReference>
<dbReference type="PANTHER" id="PTHR11556">
    <property type="entry name" value="FRUCTOSE-1,6-BISPHOSPHATASE-RELATED"/>
    <property type="match status" value="1"/>
</dbReference>
<dbReference type="EC" id="3.1.3.11" evidence="5"/>
<evidence type="ECO:0000256" key="13">
    <source>
        <dbReference type="SAM" id="SignalP"/>
    </source>
</evidence>
<gene>
    <name evidence="16" type="ORF">AB1Y20_004651</name>
</gene>
<evidence type="ECO:0000259" key="15">
    <source>
        <dbReference type="Pfam" id="PF18913"/>
    </source>
</evidence>
<evidence type="ECO:0000256" key="8">
    <source>
        <dbReference type="ARBA" id="ARBA00022842"/>
    </source>
</evidence>
<dbReference type="Gene3D" id="3.40.190.80">
    <property type="match status" value="1"/>
</dbReference>
<keyword evidence="8" id="KW-0460">Magnesium</keyword>
<evidence type="ECO:0000256" key="1">
    <source>
        <dbReference type="ARBA" id="ARBA00001273"/>
    </source>
</evidence>
<dbReference type="Pfam" id="PF00316">
    <property type="entry name" value="FBPase"/>
    <property type="match status" value="1"/>
</dbReference>
<comment type="cofactor">
    <cofactor evidence="2">
        <name>Mg(2+)</name>
        <dbReference type="ChEBI" id="CHEBI:18420"/>
    </cofactor>
</comment>
<comment type="caution">
    <text evidence="16">The sequence shown here is derived from an EMBL/GenBank/DDBJ whole genome shotgun (WGS) entry which is preliminary data.</text>
</comment>
<dbReference type="InterPro" id="IPR000146">
    <property type="entry name" value="FBPase_class-1"/>
</dbReference>
<dbReference type="PROSITE" id="PS00124">
    <property type="entry name" value="FBPASE"/>
    <property type="match status" value="1"/>
</dbReference>
<dbReference type="GO" id="GO:0005829">
    <property type="term" value="C:cytosol"/>
    <property type="evidence" value="ECO:0007669"/>
    <property type="project" value="TreeGrafter"/>
</dbReference>
<dbReference type="Pfam" id="PF18913">
    <property type="entry name" value="FBPase_C"/>
    <property type="match status" value="1"/>
</dbReference>
<sequence length="482" mass="52150">MALVAMLATSAVLLRPVHPPRASAPRCTMQTSAPRKIAVPEFPEICEQTGLTLTRYMCEISRANPGLQDLETLVSSIATACKTIKSLVERSHITGLVGYAEGGGVINVQGEQQKTLDVLTNDVLKKALRFTGKMGVIASEEEDNPVDVFDDKQLPKYETQALLDEAGKYTAVFDPLDGSSNVDAGIPTGTIFGIFEDDAHCLVPDDDCDVQKILSEPSAEDDECDMQGKISQECLTATLQPGNSLIASGYCLYSSSTFFALTLGAGVQIFTLDTAIGEFVLTHPDVRIPARGSIYSMNEANRHAWDAPLRTYIEDLQLGKGEAGKPYTARYIGSMVGDVHRTLLYGGIFGYPADSKNQNGKLRLLYEAAPIAYLVEQAGGLALTGKTRIMDLIPKSVHQRVPVILGSPDDVRECRKYYDAFTGSQAVMGPEALAIRERCFTRLKPGQLLDTDMDTVPDSMAVDSNGDGTVDKIVKIPKKDLA</sequence>
<feature type="signal peptide" evidence="13">
    <location>
        <begin position="1"/>
        <end position="22"/>
    </location>
</feature>
<evidence type="ECO:0000256" key="10">
    <source>
        <dbReference type="ARBA" id="ARBA00024331"/>
    </source>
</evidence>
<dbReference type="InterPro" id="IPR044015">
    <property type="entry name" value="FBPase_C_dom"/>
</dbReference>
<evidence type="ECO:0000256" key="2">
    <source>
        <dbReference type="ARBA" id="ARBA00001946"/>
    </source>
</evidence>
<dbReference type="EMBL" id="JBGBPQ010000016">
    <property type="protein sequence ID" value="KAL1508552.1"/>
    <property type="molecule type" value="Genomic_DNA"/>
</dbReference>
<dbReference type="PANTHER" id="PTHR11556:SF1">
    <property type="entry name" value="FRUCTOSE-BISPHOSPHATASE"/>
    <property type="match status" value="1"/>
</dbReference>
<protein>
    <recommendedName>
        <fullName evidence="5">fructose-bisphosphatase</fullName>
        <ecNumber evidence="5">3.1.3.11</ecNumber>
    </recommendedName>
    <alternativeName>
        <fullName evidence="11">D-fructose-1,6-bisphosphate 1-phosphohydrolase</fullName>
    </alternativeName>
</protein>
<comment type="similarity">
    <text evidence="3 12">Belongs to the FBPase class 1 family.</text>
</comment>
<evidence type="ECO:0000256" key="11">
    <source>
        <dbReference type="ARBA" id="ARBA00032973"/>
    </source>
</evidence>
<dbReference type="InterPro" id="IPR028343">
    <property type="entry name" value="FBPtase"/>
</dbReference>
<comment type="subunit">
    <text evidence="4">Homotetramer.</text>
</comment>
<feature type="domain" description="Fructose-1-6-bisphosphatase class I N-terminal" evidence="14">
    <location>
        <begin position="52"/>
        <end position="284"/>
    </location>
</feature>
<dbReference type="InterPro" id="IPR033391">
    <property type="entry name" value="FBPase_N"/>
</dbReference>
<evidence type="ECO:0000256" key="4">
    <source>
        <dbReference type="ARBA" id="ARBA00011881"/>
    </source>
</evidence>
<reference evidence="16 17" key="1">
    <citation type="journal article" date="2024" name="Science">
        <title>Giant polyketide synthase enzymes in the biosynthesis of giant marine polyether toxins.</title>
        <authorList>
            <person name="Fallon T.R."/>
            <person name="Shende V.V."/>
            <person name="Wierzbicki I.H."/>
            <person name="Pendleton A.L."/>
            <person name="Watervoot N.F."/>
            <person name="Auber R.P."/>
            <person name="Gonzalez D.J."/>
            <person name="Wisecaver J.H."/>
            <person name="Moore B.S."/>
        </authorList>
    </citation>
    <scope>NUCLEOTIDE SEQUENCE [LARGE SCALE GENOMIC DNA]</scope>
    <source>
        <strain evidence="16 17">12B1</strain>
    </source>
</reference>
<evidence type="ECO:0000256" key="12">
    <source>
        <dbReference type="RuleBase" id="RU000508"/>
    </source>
</evidence>